<feature type="region of interest" description="Disordered" evidence="1">
    <location>
        <begin position="1"/>
        <end position="56"/>
    </location>
</feature>
<dbReference type="AlphaFoldDB" id="A0A1Q9EP05"/>
<evidence type="ECO:0000313" key="2">
    <source>
        <dbReference type="EMBL" id="OLQ09153.1"/>
    </source>
</evidence>
<organism evidence="2 3">
    <name type="scientific">Symbiodinium microadriaticum</name>
    <name type="common">Dinoflagellate</name>
    <name type="synonym">Zooxanthella microadriatica</name>
    <dbReference type="NCBI Taxonomy" id="2951"/>
    <lineage>
        <taxon>Eukaryota</taxon>
        <taxon>Sar</taxon>
        <taxon>Alveolata</taxon>
        <taxon>Dinophyceae</taxon>
        <taxon>Suessiales</taxon>
        <taxon>Symbiodiniaceae</taxon>
        <taxon>Symbiodinium</taxon>
    </lineage>
</organism>
<protein>
    <submittedName>
        <fullName evidence="2">Uncharacterized protein</fullName>
    </submittedName>
</protein>
<evidence type="ECO:0000256" key="1">
    <source>
        <dbReference type="SAM" id="MobiDB-lite"/>
    </source>
</evidence>
<name>A0A1Q9EP05_SYMMI</name>
<feature type="region of interest" description="Disordered" evidence="1">
    <location>
        <begin position="221"/>
        <end position="245"/>
    </location>
</feature>
<keyword evidence="3" id="KW-1185">Reference proteome</keyword>
<proteinExistence type="predicted"/>
<dbReference type="EMBL" id="LSRX01000103">
    <property type="protein sequence ID" value="OLQ09153.1"/>
    <property type="molecule type" value="Genomic_DNA"/>
</dbReference>
<comment type="caution">
    <text evidence="2">The sequence shown here is derived from an EMBL/GenBank/DDBJ whole genome shotgun (WGS) entry which is preliminary data.</text>
</comment>
<sequence>MGKGWKKQTPQQQPPPWRGSQGQWSIWQGAWRSPRSSQQPSWSDKEGQERSQFPAYDAAWKQAPAIAVVAEDRPAQAPGGRVGHVQHALNLARRVENKLAKLRTEQLQRSRSWEKYISDVKEAVARERSRHEASQTRISKEIQELEASQAAAYEQVTAVALEMQGQGGALGPLTVRYSENTGMDVDLGLEQRDATHLESSISDADLAAELRRIIDVVQTRKSGSQADGEGMREVPLPVPPESVSPLQEQLRAKRQEARRVMEPFGIPGKLHQHGLPPAPSTTPEQVPAARGIIQDDDEELGAASTLTASPGLGKLE</sequence>
<dbReference type="Proteomes" id="UP000186817">
    <property type="component" value="Unassembled WGS sequence"/>
</dbReference>
<gene>
    <name evidence="2" type="ORF">AK812_SmicGene7340</name>
</gene>
<feature type="compositionally biased region" description="Low complexity" evidence="1">
    <location>
        <begin position="31"/>
        <end position="42"/>
    </location>
</feature>
<evidence type="ECO:0000313" key="3">
    <source>
        <dbReference type="Proteomes" id="UP000186817"/>
    </source>
</evidence>
<reference evidence="2 3" key="1">
    <citation type="submission" date="2016-02" db="EMBL/GenBank/DDBJ databases">
        <title>Genome analysis of coral dinoflagellate symbionts highlights evolutionary adaptations to a symbiotic lifestyle.</title>
        <authorList>
            <person name="Aranda M."/>
            <person name="Li Y."/>
            <person name="Liew Y.J."/>
            <person name="Baumgarten S."/>
            <person name="Simakov O."/>
            <person name="Wilson M."/>
            <person name="Piel J."/>
            <person name="Ashoor H."/>
            <person name="Bougouffa S."/>
            <person name="Bajic V.B."/>
            <person name="Ryu T."/>
            <person name="Ravasi T."/>
            <person name="Bayer T."/>
            <person name="Micklem G."/>
            <person name="Kim H."/>
            <person name="Bhak J."/>
            <person name="Lajeunesse T.C."/>
            <person name="Voolstra C.R."/>
        </authorList>
    </citation>
    <scope>NUCLEOTIDE SEQUENCE [LARGE SCALE GENOMIC DNA]</scope>
    <source>
        <strain evidence="2 3">CCMP2467</strain>
    </source>
</reference>
<accession>A0A1Q9EP05</accession>
<dbReference type="OrthoDB" id="458249at2759"/>
<feature type="region of interest" description="Disordered" evidence="1">
    <location>
        <begin position="263"/>
        <end position="316"/>
    </location>
</feature>